<dbReference type="InterPro" id="IPR017441">
    <property type="entry name" value="Protein_kinase_ATP_BS"/>
</dbReference>
<dbReference type="GO" id="GO:0043235">
    <property type="term" value="C:receptor complex"/>
    <property type="evidence" value="ECO:0007669"/>
    <property type="project" value="TreeGrafter"/>
</dbReference>
<dbReference type="PROSITE" id="PS50011">
    <property type="entry name" value="PROTEIN_KINASE_DOM"/>
    <property type="match status" value="1"/>
</dbReference>
<keyword evidence="3" id="KW-0547">Nucleotide-binding</keyword>
<dbReference type="OrthoDB" id="5981892at2759"/>
<organism evidence="4 5">
    <name type="scientific">Paramuricea clavata</name>
    <name type="common">Red gorgonian</name>
    <name type="synonym">Violescent sea-whip</name>
    <dbReference type="NCBI Taxonomy" id="317549"/>
    <lineage>
        <taxon>Eukaryota</taxon>
        <taxon>Metazoa</taxon>
        <taxon>Cnidaria</taxon>
        <taxon>Anthozoa</taxon>
        <taxon>Octocorallia</taxon>
        <taxon>Malacalcyonacea</taxon>
        <taxon>Plexauridae</taxon>
        <taxon>Paramuricea</taxon>
    </lineage>
</organism>
<accession>A0A7D9DQV0</accession>
<dbReference type="InterPro" id="IPR001245">
    <property type="entry name" value="Ser-Thr/Tyr_kinase_cat_dom"/>
</dbReference>
<feature type="disulfide bond" evidence="2">
    <location>
        <begin position="71"/>
        <end position="88"/>
    </location>
</feature>
<dbReference type="PANTHER" id="PTHR24416">
    <property type="entry name" value="TYROSINE-PROTEIN KINASE RECEPTOR"/>
    <property type="match status" value="1"/>
</dbReference>
<dbReference type="EMBL" id="CACRXK020001807">
    <property type="protein sequence ID" value="CAB3991212.1"/>
    <property type="molecule type" value="Genomic_DNA"/>
</dbReference>
<dbReference type="PROSITE" id="PS00107">
    <property type="entry name" value="PROTEIN_KINASE_ATP"/>
    <property type="match status" value="1"/>
</dbReference>
<dbReference type="SUPFAM" id="SSF56112">
    <property type="entry name" value="Protein kinase-like (PK-like)"/>
    <property type="match status" value="1"/>
</dbReference>
<dbReference type="InterPro" id="IPR011009">
    <property type="entry name" value="Kinase-like_dom_sf"/>
</dbReference>
<dbReference type="InterPro" id="IPR000742">
    <property type="entry name" value="EGF"/>
</dbReference>
<evidence type="ECO:0000313" key="4">
    <source>
        <dbReference type="EMBL" id="CAB3991212.1"/>
    </source>
</evidence>
<comment type="caution">
    <text evidence="2">Lacks conserved residue(s) required for the propagation of feature annotation.</text>
</comment>
<keyword evidence="2" id="KW-1015">Disulfide bond</keyword>
<dbReference type="Proteomes" id="UP001152795">
    <property type="component" value="Unassembled WGS sequence"/>
</dbReference>
<evidence type="ECO:0000256" key="2">
    <source>
        <dbReference type="PROSITE-ProRule" id="PRU00076"/>
    </source>
</evidence>
<name>A0A7D9DQV0_PARCT</name>
<comment type="subcellular location">
    <subcellularLocation>
        <location evidence="1">Membrane</location>
        <topology evidence="1">Single-pass type I membrane protein</topology>
    </subcellularLocation>
</comment>
<comment type="caution">
    <text evidence="4">The sequence shown here is derived from an EMBL/GenBank/DDBJ whole genome shotgun (WGS) entry which is preliminary data.</text>
</comment>
<keyword evidence="3" id="KW-0067">ATP-binding</keyword>
<feature type="non-terminal residue" evidence="4">
    <location>
        <position position="428"/>
    </location>
</feature>
<dbReference type="Gene3D" id="3.30.200.20">
    <property type="entry name" value="Phosphorylase Kinase, domain 1"/>
    <property type="match status" value="1"/>
</dbReference>
<keyword evidence="2" id="KW-0245">EGF-like domain</keyword>
<dbReference type="InterPro" id="IPR000719">
    <property type="entry name" value="Prot_kinase_dom"/>
</dbReference>
<dbReference type="AlphaFoldDB" id="A0A7D9DQV0"/>
<gene>
    <name evidence="4" type="ORF">PACLA_8A071907</name>
</gene>
<dbReference type="Pfam" id="PF07714">
    <property type="entry name" value="PK_Tyr_Ser-Thr"/>
    <property type="match status" value="1"/>
</dbReference>
<dbReference type="GO" id="GO:0004714">
    <property type="term" value="F:transmembrane receptor protein tyrosine kinase activity"/>
    <property type="evidence" value="ECO:0007669"/>
    <property type="project" value="TreeGrafter"/>
</dbReference>
<evidence type="ECO:0000256" key="1">
    <source>
        <dbReference type="ARBA" id="ARBA00004479"/>
    </source>
</evidence>
<proteinExistence type="predicted"/>
<evidence type="ECO:0000313" key="5">
    <source>
        <dbReference type="Proteomes" id="UP001152795"/>
    </source>
</evidence>
<reference evidence="4" key="1">
    <citation type="submission" date="2020-04" db="EMBL/GenBank/DDBJ databases">
        <authorList>
            <person name="Alioto T."/>
            <person name="Alioto T."/>
            <person name="Gomez Garrido J."/>
        </authorList>
    </citation>
    <scope>NUCLEOTIDE SEQUENCE</scope>
    <source>
        <strain evidence="4">A484AB</strain>
    </source>
</reference>
<keyword evidence="5" id="KW-1185">Reference proteome</keyword>
<dbReference type="SUPFAM" id="SSF57184">
    <property type="entry name" value="Growth factor receptor domain"/>
    <property type="match status" value="1"/>
</dbReference>
<sequence>MVTLNADGKLQHKYYDAYSKVHNYNASIPNLTTGEKYNVQLSVFHSDHCVHHRRQSVEFFAKDPCSNYTRCPSNSTCHSNFYTGEPVCQCDHDFAPNNKSKCIDLRPCSRKACGANQTCRENAGKRICECKEMFANMNGTCRPIIGKIDKCKLYPEAIGCITIRKELEKDNKAIIAGVVPAIIIVILIAAGIVIWLRYFHKKRMVFMQREFEDAIASGSHGGTLTNPYDYQHPIELVSLPEGSSKEMNLLYVLQEDLVIPEDLKGSIDLFELPGERVRLRSMIGKGAFGEVYIGEAQGVNNNPEWTTVAIKTLTEAVTEEDVHDFLREIELMKDLGKHENVIQMYGCCTRCRPICLVLEYASGGNLLNHLKSLKKKCKEIAAARVHAFINSEKERFQKFFEPGEMPDPSTSYSFPHDPYKQPGGSEAA</sequence>
<dbReference type="GO" id="GO:0005886">
    <property type="term" value="C:plasma membrane"/>
    <property type="evidence" value="ECO:0007669"/>
    <property type="project" value="TreeGrafter"/>
</dbReference>
<dbReference type="GO" id="GO:0007169">
    <property type="term" value="P:cell surface receptor protein tyrosine kinase signaling pathway"/>
    <property type="evidence" value="ECO:0007669"/>
    <property type="project" value="TreeGrafter"/>
</dbReference>
<dbReference type="InterPro" id="IPR009030">
    <property type="entry name" value="Growth_fac_rcpt_cys_sf"/>
</dbReference>
<dbReference type="InterPro" id="IPR050122">
    <property type="entry name" value="RTK"/>
</dbReference>
<evidence type="ECO:0000256" key="3">
    <source>
        <dbReference type="PROSITE-ProRule" id="PRU10141"/>
    </source>
</evidence>
<protein>
    <submittedName>
        <fullName evidence="4">Titin</fullName>
    </submittedName>
</protein>
<dbReference type="PANTHER" id="PTHR24416:SF620">
    <property type="entry name" value="TYROSINE-PROTEIN KINASE RECEPTOR TORSO"/>
    <property type="match status" value="1"/>
</dbReference>
<feature type="binding site" evidence="3">
    <location>
        <position position="311"/>
    </location>
    <ligand>
        <name>ATP</name>
        <dbReference type="ChEBI" id="CHEBI:30616"/>
    </ligand>
</feature>
<dbReference type="PROSITE" id="PS50026">
    <property type="entry name" value="EGF_3"/>
    <property type="match status" value="1"/>
</dbReference>
<dbReference type="GO" id="GO:0005524">
    <property type="term" value="F:ATP binding"/>
    <property type="evidence" value="ECO:0007669"/>
    <property type="project" value="UniProtKB-UniRule"/>
</dbReference>